<dbReference type="EMBL" id="LNQE01001349">
    <property type="protein sequence ID" value="KUG18902.1"/>
    <property type="molecule type" value="Genomic_DNA"/>
</dbReference>
<proteinExistence type="predicted"/>
<dbReference type="AlphaFoldDB" id="A0A0W8FDD7"/>
<gene>
    <name evidence="1" type="ORF">ASZ90_011396</name>
</gene>
<protein>
    <submittedName>
        <fullName evidence="1">Uncharacterized protein</fullName>
    </submittedName>
</protein>
<accession>A0A0W8FDD7</accession>
<name>A0A0W8FDD7_9ZZZZ</name>
<evidence type="ECO:0000313" key="1">
    <source>
        <dbReference type="EMBL" id="KUG18902.1"/>
    </source>
</evidence>
<organism evidence="1">
    <name type="scientific">hydrocarbon metagenome</name>
    <dbReference type="NCBI Taxonomy" id="938273"/>
    <lineage>
        <taxon>unclassified sequences</taxon>
        <taxon>metagenomes</taxon>
        <taxon>ecological metagenomes</taxon>
    </lineage>
</organism>
<comment type="caution">
    <text evidence="1">The sequence shown here is derived from an EMBL/GenBank/DDBJ whole genome shotgun (WGS) entry which is preliminary data.</text>
</comment>
<sequence length="53" mass="6027">MLRCAWPCRFVDVRRLADGPDSFFPYPGSATFNRRDTILLHLTLMPDTGTGKL</sequence>
<reference evidence="1" key="1">
    <citation type="journal article" date="2015" name="Proc. Natl. Acad. Sci. U.S.A.">
        <title>Networks of energetic and metabolic interactions define dynamics in microbial communities.</title>
        <authorList>
            <person name="Embree M."/>
            <person name="Liu J.K."/>
            <person name="Al-Bassam M.M."/>
            <person name="Zengler K."/>
        </authorList>
    </citation>
    <scope>NUCLEOTIDE SEQUENCE</scope>
</reference>